<dbReference type="Proteomes" id="UP000175989">
    <property type="component" value="Unassembled WGS sequence"/>
</dbReference>
<name>A0A1E7WV04_9BURK</name>
<evidence type="ECO:0000259" key="1">
    <source>
        <dbReference type="Pfam" id="PF13468"/>
    </source>
</evidence>
<protein>
    <recommendedName>
        <fullName evidence="1">Glyoxalase-like domain-containing protein</fullName>
    </recommendedName>
</protein>
<evidence type="ECO:0000313" key="3">
    <source>
        <dbReference type="Proteomes" id="UP000175989"/>
    </source>
</evidence>
<dbReference type="EMBL" id="LROM01000072">
    <property type="protein sequence ID" value="OFA03552.1"/>
    <property type="molecule type" value="Genomic_DNA"/>
</dbReference>
<dbReference type="Pfam" id="PF13468">
    <property type="entry name" value="Glyoxalase_3"/>
    <property type="match status" value="1"/>
</dbReference>
<organism evidence="2 3">
    <name type="scientific">Duganella phyllosphaerae</name>
    <dbReference type="NCBI Taxonomy" id="762836"/>
    <lineage>
        <taxon>Bacteria</taxon>
        <taxon>Pseudomonadati</taxon>
        <taxon>Pseudomonadota</taxon>
        <taxon>Betaproteobacteria</taxon>
        <taxon>Burkholderiales</taxon>
        <taxon>Oxalobacteraceae</taxon>
        <taxon>Telluria group</taxon>
        <taxon>Duganella</taxon>
    </lineage>
</organism>
<keyword evidence="3" id="KW-1185">Reference proteome</keyword>
<comment type="caution">
    <text evidence="2">The sequence shown here is derived from an EMBL/GenBank/DDBJ whole genome shotgun (WGS) entry which is preliminary data.</text>
</comment>
<dbReference type="Gene3D" id="3.10.180.10">
    <property type="entry name" value="2,3-Dihydroxybiphenyl 1,2-Dioxygenase, domain 1"/>
    <property type="match status" value="1"/>
</dbReference>
<proteinExistence type="predicted"/>
<dbReference type="PATRIC" id="fig|762836.4.peg.2007"/>
<accession>A0A1E7WV04</accession>
<reference evidence="3" key="1">
    <citation type="journal article" date="2016" name="Front. Microbiol.">
        <title>Molecular Keys to the Janthinobacterium and Duganella spp. Interaction with the Plant Pathogen Fusarium graminearum.</title>
        <authorList>
            <person name="Haack F.S."/>
            <person name="Poehlein A."/>
            <person name="Kroger C."/>
            <person name="Voigt C.A."/>
            <person name="Piepenbring M."/>
            <person name="Bode H.B."/>
            <person name="Daniel R."/>
            <person name="Schafer W."/>
            <person name="Streit W.R."/>
        </authorList>
    </citation>
    <scope>NUCLEOTIDE SEQUENCE [LARGE SCALE GENOMIC DNA]</scope>
    <source>
        <strain evidence="3">T54</strain>
    </source>
</reference>
<feature type="domain" description="Glyoxalase-like" evidence="1">
    <location>
        <begin position="21"/>
        <end position="91"/>
    </location>
</feature>
<evidence type="ECO:0000313" key="2">
    <source>
        <dbReference type="EMBL" id="OFA03552.1"/>
    </source>
</evidence>
<dbReference type="RefSeq" id="WP_070247615.1">
    <property type="nucleotide sequence ID" value="NZ_LROM01000072.1"/>
</dbReference>
<dbReference type="InterPro" id="IPR025870">
    <property type="entry name" value="Glyoxalase-like_dom"/>
</dbReference>
<dbReference type="AlphaFoldDB" id="A0A1E7WV04"/>
<sequence>MELDHLFIRALPGAPEAQLLLAAGLLEGSGNRHPGQGTANRRFFFENAFLELLWIDDEAEVCSEATARTQLAQRLGGANDASPFGVCFRPSPTEQGVPFSTWAYRPGYLPAGMQVDIADDAPLEEPMWFYLEEGSAPDHAPAARRQPMIHTAGVRRITSVTITLPAQPPYSDAAQASDVVTLRQGDEHLMEICCDHGAAGKRFDCRPGVPLVMTY</sequence>
<dbReference type="InterPro" id="IPR029068">
    <property type="entry name" value="Glyas_Bleomycin-R_OHBP_Dase"/>
</dbReference>
<gene>
    <name evidence="2" type="ORF">DUPY_19340</name>
</gene>
<dbReference type="OrthoDB" id="1426774at2"/>